<comment type="catalytic activity">
    <reaction evidence="1">
        <text>a 1,2-diacyl-sn-glycero-3-phospho-(1D-myo-inositol-4,5-bisphosphate) + H2O = 1D-myo-inositol 1,4,5-trisphosphate + a 1,2-diacyl-sn-glycerol + H(+)</text>
        <dbReference type="Rhea" id="RHEA:33179"/>
        <dbReference type="ChEBI" id="CHEBI:15377"/>
        <dbReference type="ChEBI" id="CHEBI:15378"/>
        <dbReference type="ChEBI" id="CHEBI:17815"/>
        <dbReference type="ChEBI" id="CHEBI:58456"/>
        <dbReference type="ChEBI" id="CHEBI:203600"/>
        <dbReference type="EC" id="3.1.4.11"/>
    </reaction>
</comment>
<gene>
    <name evidence="3" type="ORF">chiPu_0018881</name>
</gene>
<dbReference type="Gene3D" id="2.30.29.240">
    <property type="match status" value="2"/>
</dbReference>
<evidence type="ECO:0000256" key="1">
    <source>
        <dbReference type="RuleBase" id="RU361133"/>
    </source>
</evidence>
<sequence length="329" mass="37491">MGACSIGCPNSDTETSGKSLYIGSCYMEKHPKIREIFNVENPKSNFYSKCLTVVSGPDFVNLTFDNFVAFKANVVKGVLFSHVCSIYQMFPADRKRVEAALVASQLPRLKTDLINPEDFTESTFKVFLSHLCLRPEVNQIFELMDVMVKPYLTRQQLSTFINTIQRDSRLPDFLFKLAQPEQVQKLIEKYEPAKNNIHKGHMSPEGLVWYLSGPENCLLYPDRLTVYQDMTQPLSHYFINSSHNTYLTAGQFSGISSPEMYRQVLLAGCRCLELDCWKGRPPDEEPVITHGYTMTTEILFKDVIEAIAESAFKTSQYPVILSFENHVDS</sequence>
<dbReference type="GO" id="GO:0048015">
    <property type="term" value="P:phosphatidylinositol-mediated signaling"/>
    <property type="evidence" value="ECO:0007669"/>
    <property type="project" value="TreeGrafter"/>
</dbReference>
<dbReference type="OrthoDB" id="269822at2759"/>
<evidence type="ECO:0000259" key="2">
    <source>
        <dbReference type="SMART" id="SM00148"/>
    </source>
</evidence>
<dbReference type="InterPro" id="IPR017946">
    <property type="entry name" value="PLC-like_Pdiesterase_TIM-brl"/>
</dbReference>
<dbReference type="GO" id="GO:0046488">
    <property type="term" value="P:phosphatidylinositol metabolic process"/>
    <property type="evidence" value="ECO:0007669"/>
    <property type="project" value="TreeGrafter"/>
</dbReference>
<keyword evidence="4" id="KW-1185">Reference proteome</keyword>
<keyword evidence="1" id="KW-0378">Hydrolase</keyword>
<dbReference type="Pfam" id="PF00388">
    <property type="entry name" value="PI-PLC-X"/>
    <property type="match status" value="1"/>
</dbReference>
<dbReference type="GO" id="GO:0051209">
    <property type="term" value="P:release of sequestered calcium ion into cytosol"/>
    <property type="evidence" value="ECO:0007669"/>
    <property type="project" value="TreeGrafter"/>
</dbReference>
<dbReference type="InterPro" id="IPR011992">
    <property type="entry name" value="EF-hand-dom_pair"/>
</dbReference>
<dbReference type="STRING" id="137246.A0A401RQ38"/>
<keyword evidence="1" id="KW-0443">Lipid metabolism</keyword>
<dbReference type="GO" id="GO:0007186">
    <property type="term" value="P:G protein-coupled receptor signaling pathway"/>
    <property type="evidence" value="ECO:0007669"/>
    <property type="project" value="TreeGrafter"/>
</dbReference>
<dbReference type="PRINTS" id="PR00390">
    <property type="entry name" value="PHPHLIPASEC"/>
</dbReference>
<dbReference type="Pfam" id="PF17787">
    <property type="entry name" value="PH_14"/>
    <property type="match status" value="1"/>
</dbReference>
<keyword evidence="1" id="KW-0442">Lipid degradation</keyword>
<dbReference type="GO" id="GO:0016042">
    <property type="term" value="P:lipid catabolic process"/>
    <property type="evidence" value="ECO:0007669"/>
    <property type="project" value="UniProtKB-KW"/>
</dbReference>
<dbReference type="Gene3D" id="3.20.20.190">
    <property type="entry name" value="Phosphatidylinositol (PI) phosphodiesterase"/>
    <property type="match status" value="1"/>
</dbReference>
<dbReference type="SUPFAM" id="SSF51695">
    <property type="entry name" value="PLC-like phosphodiesterases"/>
    <property type="match status" value="1"/>
</dbReference>
<dbReference type="InterPro" id="IPR037862">
    <property type="entry name" value="PLC-beta_PH"/>
</dbReference>
<dbReference type="Proteomes" id="UP000287033">
    <property type="component" value="Unassembled WGS sequence"/>
</dbReference>
<dbReference type="Pfam" id="PF22631">
    <property type="entry name" value="PLCB1-4-like_EFh"/>
    <property type="match status" value="1"/>
</dbReference>
<evidence type="ECO:0000313" key="3">
    <source>
        <dbReference type="EMBL" id="GCC20321.1"/>
    </source>
</evidence>
<dbReference type="GO" id="GO:0004435">
    <property type="term" value="F:phosphatidylinositol-4,5-bisphosphate phospholipase C activity"/>
    <property type="evidence" value="ECO:0007669"/>
    <property type="project" value="UniProtKB-EC"/>
</dbReference>
<reference evidence="3 4" key="1">
    <citation type="journal article" date="2018" name="Nat. Ecol. Evol.">
        <title>Shark genomes provide insights into elasmobranch evolution and the origin of vertebrates.</title>
        <authorList>
            <person name="Hara Y"/>
            <person name="Yamaguchi K"/>
            <person name="Onimaru K"/>
            <person name="Kadota M"/>
            <person name="Koyanagi M"/>
            <person name="Keeley SD"/>
            <person name="Tatsumi K"/>
            <person name="Tanaka K"/>
            <person name="Motone F"/>
            <person name="Kageyama Y"/>
            <person name="Nozu R"/>
            <person name="Adachi N"/>
            <person name="Nishimura O"/>
            <person name="Nakagawa R"/>
            <person name="Tanegashima C"/>
            <person name="Kiyatake I"/>
            <person name="Matsumoto R"/>
            <person name="Murakumo K"/>
            <person name="Nishida K"/>
            <person name="Terakita A"/>
            <person name="Kuratani S"/>
            <person name="Sato K"/>
            <person name="Hyodo S Kuraku.S."/>
        </authorList>
    </citation>
    <scope>NUCLEOTIDE SEQUENCE [LARGE SCALE GENOMIC DNA]</scope>
</reference>
<accession>A0A401RQ38</accession>
<name>A0A401RQ38_CHIPU</name>
<dbReference type="SUPFAM" id="SSF47473">
    <property type="entry name" value="EF-hand"/>
    <property type="match status" value="1"/>
</dbReference>
<dbReference type="InterPro" id="IPR000909">
    <property type="entry name" value="PLipase_C_PInositol-sp_X_dom"/>
</dbReference>
<dbReference type="PANTHER" id="PTHR10336">
    <property type="entry name" value="PHOSPHOINOSITIDE-SPECIFIC PHOSPHOLIPASE C FAMILY PROTEIN"/>
    <property type="match status" value="1"/>
</dbReference>
<feature type="domain" description="Phosphatidylinositol-specific phospholipase C X" evidence="2">
    <location>
        <begin position="228"/>
        <end position="329"/>
    </location>
</feature>
<organism evidence="3 4">
    <name type="scientific">Chiloscyllium punctatum</name>
    <name type="common">Brownbanded bambooshark</name>
    <name type="synonym">Hemiscyllium punctatum</name>
    <dbReference type="NCBI Taxonomy" id="137246"/>
    <lineage>
        <taxon>Eukaryota</taxon>
        <taxon>Metazoa</taxon>
        <taxon>Chordata</taxon>
        <taxon>Craniata</taxon>
        <taxon>Vertebrata</taxon>
        <taxon>Chondrichthyes</taxon>
        <taxon>Elasmobranchii</taxon>
        <taxon>Galeomorphii</taxon>
        <taxon>Galeoidea</taxon>
        <taxon>Orectolobiformes</taxon>
        <taxon>Hemiscylliidae</taxon>
        <taxon>Chiloscyllium</taxon>
    </lineage>
</organism>
<dbReference type="Gene3D" id="1.10.238.10">
    <property type="entry name" value="EF-hand"/>
    <property type="match status" value="1"/>
</dbReference>
<dbReference type="SMART" id="SM00148">
    <property type="entry name" value="PLCXc"/>
    <property type="match status" value="1"/>
</dbReference>
<dbReference type="InterPro" id="IPR001192">
    <property type="entry name" value="PI-PLC_fam"/>
</dbReference>
<dbReference type="GO" id="GO:0005737">
    <property type="term" value="C:cytoplasm"/>
    <property type="evidence" value="ECO:0007669"/>
    <property type="project" value="TreeGrafter"/>
</dbReference>
<dbReference type="InterPro" id="IPR053945">
    <property type="entry name" value="PLCB1-4-like_EFh"/>
</dbReference>
<dbReference type="AlphaFoldDB" id="A0A401RQ38"/>
<dbReference type="EC" id="3.1.4.11" evidence="1"/>
<dbReference type="PANTHER" id="PTHR10336:SF10">
    <property type="entry name" value="1-PHOSPHATIDYLINOSITOL 4,5-BISPHOSPHATE PHOSPHODIESTERASE BETA-2"/>
    <property type="match status" value="1"/>
</dbReference>
<proteinExistence type="predicted"/>
<dbReference type="SUPFAM" id="SSF50729">
    <property type="entry name" value="PH domain-like"/>
    <property type="match status" value="1"/>
</dbReference>
<dbReference type="EMBL" id="BEZZ01001730">
    <property type="protein sequence ID" value="GCC20321.1"/>
    <property type="molecule type" value="Genomic_DNA"/>
</dbReference>
<dbReference type="PROSITE" id="PS50007">
    <property type="entry name" value="PIPLC_X_DOMAIN"/>
    <property type="match status" value="1"/>
</dbReference>
<evidence type="ECO:0000313" key="4">
    <source>
        <dbReference type="Proteomes" id="UP000287033"/>
    </source>
</evidence>
<protein>
    <recommendedName>
        <fullName evidence="1">Phosphoinositide phospholipase C</fullName>
        <ecNumber evidence="1">3.1.4.11</ecNumber>
    </recommendedName>
</protein>
<comment type="caution">
    <text evidence="3">The sequence shown here is derived from an EMBL/GenBank/DDBJ whole genome shotgun (WGS) entry which is preliminary data.</text>
</comment>